<dbReference type="PATRIC" id="fig|92835.4.peg.488"/>
<name>A0A0M2HIN0_9MICO</name>
<dbReference type="EMBL" id="JYIZ01000030">
    <property type="protein sequence ID" value="KJL44642.1"/>
    <property type="molecule type" value="Genomic_DNA"/>
</dbReference>
<evidence type="ECO:0000313" key="6">
    <source>
        <dbReference type="EMBL" id="KJL44642.1"/>
    </source>
</evidence>
<dbReference type="SUPFAM" id="SSF55729">
    <property type="entry name" value="Acyl-CoA N-acyltransferases (Nat)"/>
    <property type="match status" value="1"/>
</dbReference>
<comment type="function">
    <text evidence="1">Acyltransferase required for the direct transfer of medium- to long-chain fatty acyl moieties from a carrier protein (MbtL) on to the epsilon-amino group of lysine residue in the mycobactin core.</text>
</comment>
<dbReference type="UniPathway" id="UPA00011"/>
<keyword evidence="7" id="KW-1185">Reference proteome</keyword>
<dbReference type="SMART" id="SM01006">
    <property type="entry name" value="AlcB"/>
    <property type="match status" value="1"/>
</dbReference>
<protein>
    <recommendedName>
        <fullName evidence="3">Lysine N-acyltransferase MbtK</fullName>
    </recommendedName>
    <alternativeName>
        <fullName evidence="4">Mycobactin synthase protein K</fullName>
    </alternativeName>
</protein>
<dbReference type="Proteomes" id="UP000033956">
    <property type="component" value="Unassembled WGS sequence"/>
</dbReference>
<dbReference type="AlphaFoldDB" id="A0A0M2HIN0"/>
<comment type="pathway">
    <text evidence="2">Siderophore biosynthesis; mycobactin biosynthesis.</text>
</comment>
<dbReference type="STRING" id="92835.RS81_00476"/>
<evidence type="ECO:0000256" key="1">
    <source>
        <dbReference type="ARBA" id="ARBA00003818"/>
    </source>
</evidence>
<accession>A0A0M2HIN0</accession>
<evidence type="ECO:0000256" key="3">
    <source>
        <dbReference type="ARBA" id="ARBA00020586"/>
    </source>
</evidence>
<dbReference type="OrthoDB" id="5177616at2"/>
<dbReference type="PANTHER" id="PTHR31438">
    <property type="entry name" value="LYSINE N-ACYLTRANSFERASE C17G9.06C-RELATED"/>
    <property type="match status" value="1"/>
</dbReference>
<feature type="domain" description="Acyltransferase MbtK/IucB-like conserved" evidence="5">
    <location>
        <begin position="12"/>
        <end position="59"/>
    </location>
</feature>
<dbReference type="RefSeq" id="WP_045274481.1">
    <property type="nucleotide sequence ID" value="NZ_BAAAUP010000003.1"/>
</dbReference>
<evidence type="ECO:0000313" key="7">
    <source>
        <dbReference type="Proteomes" id="UP000033956"/>
    </source>
</evidence>
<dbReference type="PANTHER" id="PTHR31438:SF1">
    <property type="entry name" value="LYSINE N-ACYLTRANSFERASE C17G9.06C-RELATED"/>
    <property type="match status" value="1"/>
</dbReference>
<dbReference type="InterPro" id="IPR016181">
    <property type="entry name" value="Acyl_CoA_acyltransferase"/>
</dbReference>
<evidence type="ECO:0000256" key="2">
    <source>
        <dbReference type="ARBA" id="ARBA00005102"/>
    </source>
</evidence>
<evidence type="ECO:0000256" key="4">
    <source>
        <dbReference type="ARBA" id="ARBA00031122"/>
    </source>
</evidence>
<gene>
    <name evidence="6" type="ORF">RS81_00476</name>
</gene>
<dbReference type="GO" id="GO:0019290">
    <property type="term" value="P:siderophore biosynthetic process"/>
    <property type="evidence" value="ECO:0007669"/>
    <property type="project" value="InterPro"/>
</dbReference>
<dbReference type="GO" id="GO:0016410">
    <property type="term" value="F:N-acyltransferase activity"/>
    <property type="evidence" value="ECO:0007669"/>
    <property type="project" value="TreeGrafter"/>
</dbReference>
<dbReference type="Gene3D" id="3.40.630.30">
    <property type="match status" value="1"/>
</dbReference>
<sequence>MSLATGFTIGLTEIDARRDAEAVHAWLTDPHAAFWGMASLTVDEVGDYIAAVATHPHQDGWLGVVDGEPTFYAETYDPSRVLLPGVYDGAAGDLGMHVLIAAPGDRPRHGLTDAVFAAVMRWCFDDLDARRVVVEPDVRNAAIREKNRRAGFVEIGEVLVDDGGAVKTAMLSTCTREAFVRSDLGGVS</sequence>
<evidence type="ECO:0000259" key="5">
    <source>
        <dbReference type="SMART" id="SM01006"/>
    </source>
</evidence>
<proteinExistence type="predicted"/>
<comment type="caution">
    <text evidence="6">The sequence shown here is derived from an EMBL/GenBank/DDBJ whole genome shotgun (WGS) entry which is preliminary data.</text>
</comment>
<reference evidence="6 7" key="1">
    <citation type="submission" date="2015-02" db="EMBL/GenBank/DDBJ databases">
        <title>Draft genome sequences of ten Microbacterium spp. with emphasis on heavy metal contaminated environments.</title>
        <authorList>
            <person name="Corretto E."/>
        </authorList>
    </citation>
    <scope>NUCLEOTIDE SEQUENCE [LARGE SCALE GENOMIC DNA]</scope>
    <source>
        <strain evidence="6 7">DSM 12510</strain>
    </source>
</reference>
<dbReference type="Pfam" id="PF13523">
    <property type="entry name" value="Acetyltransf_8"/>
    <property type="match status" value="1"/>
</dbReference>
<organism evidence="6 7">
    <name type="scientific">Microbacterium terrae</name>
    <dbReference type="NCBI Taxonomy" id="69369"/>
    <lineage>
        <taxon>Bacteria</taxon>
        <taxon>Bacillati</taxon>
        <taxon>Actinomycetota</taxon>
        <taxon>Actinomycetes</taxon>
        <taxon>Micrococcales</taxon>
        <taxon>Microbacteriaceae</taxon>
        <taxon>Microbacterium</taxon>
    </lineage>
</organism>
<dbReference type="InterPro" id="IPR019432">
    <property type="entry name" value="Acyltransferase_MbtK/IucB-like"/>
</dbReference>